<keyword evidence="2" id="KW-0808">Transferase</keyword>
<dbReference type="InterPro" id="IPR014721">
    <property type="entry name" value="Ribsml_uS5_D2-typ_fold_subgr"/>
</dbReference>
<accession>A0A7S2CUX3</accession>
<keyword evidence="1" id="KW-0028">Amino-acid biosynthesis</keyword>
<sequence length="357" mass="38262">MESFFTPAHRVVVSVPATTSNLGPGFDSMGFALNLRNRVVVERADEFSIEVYGEGQDGNMIPSNESNAVVQGCYRALESLGKLSSMPPLRFECHNTVPCLRGLGSSSSALVLGLAAGFALGGKELYTPISKKELLQMAADEEGHADNIAAAIYGGFQVSFKSEAAGKKPQWITQRVSVPKGLHCVLFIPDESMRLVGKEVSRGALPAYYRREDAVHNIGRAAMLVNCFATGQFDALRFAMEDRLHQQYRAGLFPFEPLLHAALAAGAHGAFLSSQGPAVVAICGGNTGIEGLGSDTMSQFLAEAVSQALSKTAEQFEIKGDLHVACPEENGIVSSGFDEQGSPLWGQEWESYYSKAM</sequence>
<dbReference type="InterPro" id="IPR020568">
    <property type="entry name" value="Ribosomal_Su5_D2-typ_SF"/>
</dbReference>
<dbReference type="GO" id="GO:0004413">
    <property type="term" value="F:homoserine kinase activity"/>
    <property type="evidence" value="ECO:0007669"/>
    <property type="project" value="InterPro"/>
</dbReference>
<keyword evidence="3" id="KW-0791">Threonine biosynthesis</keyword>
<dbReference type="PANTHER" id="PTHR20861">
    <property type="entry name" value="HOMOSERINE/4-DIPHOSPHOCYTIDYL-2-C-METHYL-D-ERYTHRITOL KINASE"/>
    <property type="match status" value="1"/>
</dbReference>
<dbReference type="EMBL" id="HBGU01021317">
    <property type="protein sequence ID" value="CAD9435849.1"/>
    <property type="molecule type" value="Transcribed_RNA"/>
</dbReference>
<dbReference type="Gene3D" id="3.30.70.890">
    <property type="entry name" value="GHMP kinase, C-terminal domain"/>
    <property type="match status" value="1"/>
</dbReference>
<gene>
    <name evidence="8" type="ORF">CBRE1094_LOCUS11667</name>
</gene>
<evidence type="ECO:0000256" key="3">
    <source>
        <dbReference type="ARBA" id="ARBA00022697"/>
    </source>
</evidence>
<dbReference type="PRINTS" id="PR00958">
    <property type="entry name" value="HOMSERKINASE"/>
</dbReference>
<feature type="domain" description="GHMP kinase N-terminal" evidence="7">
    <location>
        <begin position="71"/>
        <end position="155"/>
    </location>
</feature>
<dbReference type="Pfam" id="PF00288">
    <property type="entry name" value="GHMP_kinases_N"/>
    <property type="match status" value="1"/>
</dbReference>
<protein>
    <recommendedName>
        <fullName evidence="7">GHMP kinase N-terminal domain-containing protein</fullName>
    </recommendedName>
</protein>
<dbReference type="SUPFAM" id="SSF55060">
    <property type="entry name" value="GHMP Kinase, C-terminal domain"/>
    <property type="match status" value="1"/>
</dbReference>
<dbReference type="InterPro" id="IPR006204">
    <property type="entry name" value="GHMP_kinase_N_dom"/>
</dbReference>
<evidence type="ECO:0000256" key="5">
    <source>
        <dbReference type="ARBA" id="ARBA00022777"/>
    </source>
</evidence>
<name>A0A7S2CUX3_9EUKA</name>
<dbReference type="PANTHER" id="PTHR20861:SF1">
    <property type="entry name" value="HOMOSERINE KINASE"/>
    <property type="match status" value="1"/>
</dbReference>
<dbReference type="HAMAP" id="MF_00384">
    <property type="entry name" value="Homoser_kinase"/>
    <property type="match status" value="1"/>
</dbReference>
<keyword evidence="6" id="KW-0067">ATP-binding</keyword>
<keyword evidence="4" id="KW-0547">Nucleotide-binding</keyword>
<evidence type="ECO:0000256" key="4">
    <source>
        <dbReference type="ARBA" id="ARBA00022741"/>
    </source>
</evidence>
<reference evidence="8" key="1">
    <citation type="submission" date="2021-01" db="EMBL/GenBank/DDBJ databases">
        <authorList>
            <person name="Corre E."/>
            <person name="Pelletier E."/>
            <person name="Niang G."/>
            <person name="Scheremetjew M."/>
            <person name="Finn R."/>
            <person name="Kale V."/>
            <person name="Holt S."/>
            <person name="Cochrane G."/>
            <person name="Meng A."/>
            <person name="Brown T."/>
            <person name="Cohen L."/>
        </authorList>
    </citation>
    <scope>NUCLEOTIDE SEQUENCE</scope>
    <source>
        <strain evidence="8">UTEX LB 985</strain>
    </source>
</reference>
<dbReference type="GO" id="GO:0009088">
    <property type="term" value="P:threonine biosynthetic process"/>
    <property type="evidence" value="ECO:0007669"/>
    <property type="project" value="UniProtKB-KW"/>
</dbReference>
<proteinExistence type="inferred from homology"/>
<organism evidence="8">
    <name type="scientific">Haptolina brevifila</name>
    <dbReference type="NCBI Taxonomy" id="156173"/>
    <lineage>
        <taxon>Eukaryota</taxon>
        <taxon>Haptista</taxon>
        <taxon>Haptophyta</taxon>
        <taxon>Prymnesiophyceae</taxon>
        <taxon>Prymnesiales</taxon>
        <taxon>Prymnesiaceae</taxon>
        <taxon>Haptolina</taxon>
    </lineage>
</organism>
<dbReference type="InterPro" id="IPR036554">
    <property type="entry name" value="GHMP_kinase_C_sf"/>
</dbReference>
<dbReference type="NCBIfam" id="TIGR00191">
    <property type="entry name" value="thrB"/>
    <property type="match status" value="1"/>
</dbReference>
<evidence type="ECO:0000313" key="8">
    <source>
        <dbReference type="EMBL" id="CAD9435849.1"/>
    </source>
</evidence>
<keyword evidence="5" id="KW-0418">Kinase</keyword>
<dbReference type="InterPro" id="IPR000870">
    <property type="entry name" value="Homoserine_kinase"/>
</dbReference>
<evidence type="ECO:0000259" key="7">
    <source>
        <dbReference type="Pfam" id="PF00288"/>
    </source>
</evidence>
<evidence type="ECO:0000256" key="1">
    <source>
        <dbReference type="ARBA" id="ARBA00022605"/>
    </source>
</evidence>
<dbReference type="AlphaFoldDB" id="A0A7S2CUX3"/>
<dbReference type="Gene3D" id="3.30.230.10">
    <property type="match status" value="1"/>
</dbReference>
<dbReference type="SUPFAM" id="SSF54211">
    <property type="entry name" value="Ribosomal protein S5 domain 2-like"/>
    <property type="match status" value="1"/>
</dbReference>
<evidence type="ECO:0000256" key="2">
    <source>
        <dbReference type="ARBA" id="ARBA00022679"/>
    </source>
</evidence>
<evidence type="ECO:0000256" key="6">
    <source>
        <dbReference type="ARBA" id="ARBA00022840"/>
    </source>
</evidence>
<dbReference type="GO" id="GO:0005524">
    <property type="term" value="F:ATP binding"/>
    <property type="evidence" value="ECO:0007669"/>
    <property type="project" value="UniProtKB-KW"/>
</dbReference>